<evidence type="ECO:0000313" key="1">
    <source>
        <dbReference type="EMBL" id="GFM35343.1"/>
    </source>
</evidence>
<accession>A0A7J0BNR3</accession>
<evidence type="ECO:0000313" key="2">
    <source>
        <dbReference type="Proteomes" id="UP000503820"/>
    </source>
</evidence>
<gene>
    <name evidence="1" type="ORF">DSM19430T_00270</name>
</gene>
<dbReference type="Proteomes" id="UP000503820">
    <property type="component" value="Unassembled WGS sequence"/>
</dbReference>
<organism evidence="1 2">
    <name type="scientific">Desulfovibrio psychrotolerans</name>
    <dbReference type="NCBI Taxonomy" id="415242"/>
    <lineage>
        <taxon>Bacteria</taxon>
        <taxon>Pseudomonadati</taxon>
        <taxon>Thermodesulfobacteriota</taxon>
        <taxon>Desulfovibrionia</taxon>
        <taxon>Desulfovibrionales</taxon>
        <taxon>Desulfovibrionaceae</taxon>
        <taxon>Desulfovibrio</taxon>
    </lineage>
</organism>
<name>A0A7J0BNR3_9BACT</name>
<proteinExistence type="predicted"/>
<dbReference type="EMBL" id="BLVP01000001">
    <property type="protein sequence ID" value="GFM35343.1"/>
    <property type="molecule type" value="Genomic_DNA"/>
</dbReference>
<protein>
    <submittedName>
        <fullName evidence="1">Uncharacterized protein</fullName>
    </submittedName>
</protein>
<sequence length="163" mass="17366">MLRMPGDRCALYAVGHCLHAERLNPGLETNWHCRELVRYVAAYDLLMEQGERFSLSMDELGGMWQGRCATMPAPGAGCTAFAPRGGGCKGCGGGGRTQDEKGRAEEEGGAADPPDGAFTDLVAAIGCMYSMDHACVLLMPVCEGRCQRFVPRESAPGSACCKK</sequence>
<dbReference type="AlphaFoldDB" id="A0A7J0BNR3"/>
<reference evidence="1 2" key="1">
    <citation type="submission" date="2020-05" db="EMBL/GenBank/DDBJ databases">
        <title>Draft genome sequence of Desulfovibrio psychrotolerans JS1T.</title>
        <authorList>
            <person name="Ueno A."/>
            <person name="Tamazawa S."/>
            <person name="Tamamura S."/>
            <person name="Murakami T."/>
            <person name="Kiyama T."/>
            <person name="Inomata H."/>
            <person name="Amano Y."/>
            <person name="Miyakawa K."/>
            <person name="Tamaki H."/>
            <person name="Naganuma T."/>
            <person name="Kaneko K."/>
        </authorList>
    </citation>
    <scope>NUCLEOTIDE SEQUENCE [LARGE SCALE GENOMIC DNA]</scope>
    <source>
        <strain evidence="1 2">JS1</strain>
    </source>
</reference>
<comment type="caution">
    <text evidence="1">The sequence shown here is derived from an EMBL/GenBank/DDBJ whole genome shotgun (WGS) entry which is preliminary data.</text>
</comment>
<keyword evidence="2" id="KW-1185">Reference proteome</keyword>